<name>A0AAV3RDQ0_LITER</name>
<keyword evidence="3" id="KW-1185">Reference proteome</keyword>
<evidence type="ECO:0000313" key="2">
    <source>
        <dbReference type="EMBL" id="GAA0173934.1"/>
    </source>
</evidence>
<accession>A0AAV3RDQ0</accession>
<reference evidence="2 3" key="1">
    <citation type="submission" date="2024-01" db="EMBL/GenBank/DDBJ databases">
        <title>The complete chloroplast genome sequence of Lithospermum erythrorhizon: insights into the phylogenetic relationship among Boraginaceae species and the maternal lineages of purple gromwells.</title>
        <authorList>
            <person name="Okada T."/>
            <person name="Watanabe K."/>
        </authorList>
    </citation>
    <scope>NUCLEOTIDE SEQUENCE [LARGE SCALE GENOMIC DNA]</scope>
</reference>
<sequence length="87" mass="9698">MFNQSDTIAMQASSSTFRRRLFGPIPMFLCCIVLVVMLYFLDITSDFSTIADGRGSCHCTEDDGDCRLQVLDVQSNGHVAYHVDSNL</sequence>
<dbReference type="Proteomes" id="UP001454036">
    <property type="component" value="Unassembled WGS sequence"/>
</dbReference>
<keyword evidence="1" id="KW-1133">Transmembrane helix</keyword>
<proteinExistence type="predicted"/>
<dbReference type="EMBL" id="BAABME010008834">
    <property type="protein sequence ID" value="GAA0173934.1"/>
    <property type="molecule type" value="Genomic_DNA"/>
</dbReference>
<comment type="caution">
    <text evidence="2">The sequence shown here is derived from an EMBL/GenBank/DDBJ whole genome shotgun (WGS) entry which is preliminary data.</text>
</comment>
<keyword evidence="1" id="KW-0472">Membrane</keyword>
<protein>
    <submittedName>
        <fullName evidence="2">Uncharacterized protein</fullName>
    </submittedName>
</protein>
<keyword evidence="1" id="KW-0812">Transmembrane</keyword>
<organism evidence="2 3">
    <name type="scientific">Lithospermum erythrorhizon</name>
    <name type="common">Purple gromwell</name>
    <name type="synonym">Lithospermum officinale var. erythrorhizon</name>
    <dbReference type="NCBI Taxonomy" id="34254"/>
    <lineage>
        <taxon>Eukaryota</taxon>
        <taxon>Viridiplantae</taxon>
        <taxon>Streptophyta</taxon>
        <taxon>Embryophyta</taxon>
        <taxon>Tracheophyta</taxon>
        <taxon>Spermatophyta</taxon>
        <taxon>Magnoliopsida</taxon>
        <taxon>eudicotyledons</taxon>
        <taxon>Gunneridae</taxon>
        <taxon>Pentapetalae</taxon>
        <taxon>asterids</taxon>
        <taxon>lamiids</taxon>
        <taxon>Boraginales</taxon>
        <taxon>Boraginaceae</taxon>
        <taxon>Boraginoideae</taxon>
        <taxon>Lithospermeae</taxon>
        <taxon>Lithospermum</taxon>
    </lineage>
</organism>
<evidence type="ECO:0000313" key="3">
    <source>
        <dbReference type="Proteomes" id="UP001454036"/>
    </source>
</evidence>
<dbReference type="AlphaFoldDB" id="A0AAV3RDQ0"/>
<gene>
    <name evidence="2" type="ORF">LIER_27434</name>
</gene>
<feature type="transmembrane region" description="Helical" evidence="1">
    <location>
        <begin position="21"/>
        <end position="41"/>
    </location>
</feature>
<evidence type="ECO:0000256" key="1">
    <source>
        <dbReference type="SAM" id="Phobius"/>
    </source>
</evidence>